<dbReference type="PANTHER" id="PTHR43685:SF3">
    <property type="entry name" value="SLR2126 PROTEIN"/>
    <property type="match status" value="1"/>
</dbReference>
<keyword evidence="1" id="KW-0808">Transferase</keyword>
<dbReference type="GO" id="GO:0016740">
    <property type="term" value="F:transferase activity"/>
    <property type="evidence" value="ECO:0007669"/>
    <property type="project" value="UniProtKB-KW"/>
</dbReference>
<dbReference type="CDD" id="cd00761">
    <property type="entry name" value="Glyco_tranf_GTA_type"/>
    <property type="match status" value="1"/>
</dbReference>
<dbReference type="Proteomes" id="UP000282185">
    <property type="component" value="Unassembled WGS sequence"/>
</dbReference>
<reference evidence="4 6" key="1">
    <citation type="submission" date="2018-07" db="EMBL/GenBank/DDBJ databases">
        <title>Brachybacterium saurashtrense DSM 23186 genome sequence.</title>
        <authorList>
            <person name="Guo L."/>
        </authorList>
    </citation>
    <scope>NUCLEOTIDE SEQUENCE [LARGE SCALE GENOMIC DNA]</scope>
    <source>
        <strain evidence="4 6">DSM 23186</strain>
    </source>
</reference>
<evidence type="ECO:0000313" key="4">
    <source>
        <dbReference type="EMBL" id="AXK46859.1"/>
    </source>
</evidence>
<accession>A0A345YSF7</accession>
<evidence type="ECO:0000256" key="1">
    <source>
        <dbReference type="ARBA" id="ARBA00022679"/>
    </source>
</evidence>
<evidence type="ECO:0000313" key="6">
    <source>
        <dbReference type="Proteomes" id="UP000254236"/>
    </source>
</evidence>
<feature type="domain" description="Galactosyltransferase C-terminal" evidence="3">
    <location>
        <begin position="149"/>
        <end position="200"/>
    </location>
</feature>
<evidence type="ECO:0000259" key="3">
    <source>
        <dbReference type="Pfam" id="PF02709"/>
    </source>
</evidence>
<protein>
    <submittedName>
        <fullName evidence="5">Glycosyltransferase family 2 protein</fullName>
    </submittedName>
</protein>
<name>A0A345YSF7_9MICO</name>
<dbReference type="EMBL" id="CP031356">
    <property type="protein sequence ID" value="AXK46859.1"/>
    <property type="molecule type" value="Genomic_DNA"/>
</dbReference>
<dbReference type="InterPro" id="IPR029044">
    <property type="entry name" value="Nucleotide-diphossugar_trans"/>
</dbReference>
<dbReference type="AlphaFoldDB" id="A0A345YSF7"/>
<dbReference type="OrthoDB" id="2676521at2"/>
<dbReference type="InterPro" id="IPR050834">
    <property type="entry name" value="Glycosyltransf_2"/>
</dbReference>
<evidence type="ECO:0000259" key="2">
    <source>
        <dbReference type="Pfam" id="PF00535"/>
    </source>
</evidence>
<dbReference type="PANTHER" id="PTHR43685">
    <property type="entry name" value="GLYCOSYLTRANSFERASE"/>
    <property type="match status" value="1"/>
</dbReference>
<sequence>MSQEPEAGIVVPSYRGAERLPVLFDALAAQTPSSPAFEAVVVIDGIDDGSVALVEAERRFPVRHVLFPENRGRVAALNAGFAESRAQVLIRCDDDLVPGPDYVRGHVEAHRGAPCGMVGLYLNTSPASRYREVYGRHADESLRAGAYAEPSRAWRYWAGNCSLTRETWERIGPYDPRYRLYGWEDVDYGYRLHRAGIPVRLDPALETEHRVAAVTTAGRAQRAAHAGAARRLFEHLHGTAVLPPAVPPLSPWNALVRGASRVVGRDPRAWGSRVDRLLGRVPRPVATKLVALTVEAAGVAGYRAPDSAREVF</sequence>
<feature type="domain" description="Glycosyltransferase 2-like" evidence="2">
    <location>
        <begin position="9"/>
        <end position="118"/>
    </location>
</feature>
<organism evidence="5 7">
    <name type="scientific">Brachybacterium saurashtrense</name>
    <dbReference type="NCBI Taxonomy" id="556288"/>
    <lineage>
        <taxon>Bacteria</taxon>
        <taxon>Bacillati</taxon>
        <taxon>Actinomycetota</taxon>
        <taxon>Actinomycetes</taxon>
        <taxon>Micrococcales</taxon>
        <taxon>Dermabacteraceae</taxon>
        <taxon>Brachybacterium</taxon>
    </lineage>
</organism>
<dbReference type="EMBL" id="QSWH01000004">
    <property type="protein sequence ID" value="RRR22574.1"/>
    <property type="molecule type" value="Genomic_DNA"/>
</dbReference>
<dbReference type="Proteomes" id="UP000254236">
    <property type="component" value="Chromosome"/>
</dbReference>
<evidence type="ECO:0000313" key="7">
    <source>
        <dbReference type="Proteomes" id="UP000282185"/>
    </source>
</evidence>
<dbReference type="Gene3D" id="3.90.550.10">
    <property type="entry name" value="Spore Coat Polysaccharide Biosynthesis Protein SpsA, Chain A"/>
    <property type="match status" value="1"/>
</dbReference>
<dbReference type="Pfam" id="PF00535">
    <property type="entry name" value="Glycos_transf_2"/>
    <property type="match status" value="1"/>
</dbReference>
<dbReference type="Pfam" id="PF02709">
    <property type="entry name" value="Glyco_transf_7C"/>
    <property type="match status" value="1"/>
</dbReference>
<evidence type="ECO:0000313" key="5">
    <source>
        <dbReference type="EMBL" id="RRR22574.1"/>
    </source>
</evidence>
<dbReference type="InterPro" id="IPR001173">
    <property type="entry name" value="Glyco_trans_2-like"/>
</dbReference>
<proteinExistence type="predicted"/>
<dbReference type="KEGG" id="bsau:DWV08_15385"/>
<reference evidence="5 7" key="2">
    <citation type="submission" date="2018-08" db="EMBL/GenBank/DDBJ databases">
        <title>Brachybacterium saurashtrense DSM 23186.</title>
        <authorList>
            <person name="Li Y."/>
        </authorList>
    </citation>
    <scope>NUCLEOTIDE SEQUENCE [LARGE SCALE GENOMIC DNA]</scope>
    <source>
        <strain evidence="5 7">DSM 23186</strain>
    </source>
</reference>
<keyword evidence="6" id="KW-1185">Reference proteome</keyword>
<gene>
    <name evidence="4" type="ORF">DWV08_15385</name>
    <name evidence="5" type="ORF">DXU92_10005</name>
</gene>
<dbReference type="SUPFAM" id="SSF53448">
    <property type="entry name" value="Nucleotide-diphospho-sugar transferases"/>
    <property type="match status" value="1"/>
</dbReference>
<dbReference type="InterPro" id="IPR027791">
    <property type="entry name" value="Galactosyl_T_C"/>
</dbReference>
<dbReference type="RefSeq" id="WP_115414606.1">
    <property type="nucleotide sequence ID" value="NZ_CP031356.1"/>
</dbReference>